<dbReference type="Proteomes" id="UP000005239">
    <property type="component" value="Unassembled WGS sequence"/>
</dbReference>
<dbReference type="PANTHER" id="PTHR46707:SF1">
    <property type="entry name" value="COEXPRESSED WITH POLYCYSTINS-RELATED"/>
    <property type="match status" value="1"/>
</dbReference>
<proteinExistence type="predicted"/>
<dbReference type="PANTHER" id="PTHR46707">
    <property type="entry name" value="PROTEIN CBG07468"/>
    <property type="match status" value="1"/>
</dbReference>
<reference evidence="1" key="2">
    <citation type="submission" date="2022-06" db="UniProtKB">
        <authorList>
            <consortium name="EnsemblMetazoa"/>
        </authorList>
    </citation>
    <scope>IDENTIFICATION</scope>
    <source>
        <strain evidence="1">PS312</strain>
    </source>
</reference>
<keyword evidence="2" id="KW-1185">Reference proteome</keyword>
<accession>A0A8R1UVZ6</accession>
<dbReference type="InterPro" id="IPR003582">
    <property type="entry name" value="ShKT_dom"/>
</dbReference>
<reference evidence="2" key="1">
    <citation type="journal article" date="2008" name="Nat. Genet.">
        <title>The Pristionchus pacificus genome provides a unique perspective on nematode lifestyle and parasitism.</title>
        <authorList>
            <person name="Dieterich C."/>
            <person name="Clifton S.W."/>
            <person name="Schuster L.N."/>
            <person name="Chinwalla A."/>
            <person name="Delehaunty K."/>
            <person name="Dinkelacker I."/>
            <person name="Fulton L."/>
            <person name="Fulton R."/>
            <person name="Godfrey J."/>
            <person name="Minx P."/>
            <person name="Mitreva M."/>
            <person name="Roeseler W."/>
            <person name="Tian H."/>
            <person name="Witte H."/>
            <person name="Yang S.P."/>
            <person name="Wilson R.K."/>
            <person name="Sommer R.J."/>
        </authorList>
    </citation>
    <scope>NUCLEOTIDE SEQUENCE [LARGE SCALE GENOMIC DNA]</scope>
    <source>
        <strain evidence="2">PS312</strain>
    </source>
</reference>
<evidence type="ECO:0000313" key="2">
    <source>
        <dbReference type="Proteomes" id="UP000005239"/>
    </source>
</evidence>
<gene>
    <name evidence="1" type="primary">WBGene00280381</name>
</gene>
<dbReference type="OrthoDB" id="5832750at2759"/>
<name>A0A2A6C0W8_PRIPA</name>
<dbReference type="AlphaFoldDB" id="A0A2A6C0W8"/>
<dbReference type="SMART" id="SM00254">
    <property type="entry name" value="ShKT"/>
    <property type="match status" value="3"/>
</dbReference>
<organism evidence="1 2">
    <name type="scientific">Pristionchus pacificus</name>
    <name type="common">Parasitic nematode worm</name>
    <dbReference type="NCBI Taxonomy" id="54126"/>
    <lineage>
        <taxon>Eukaryota</taxon>
        <taxon>Metazoa</taxon>
        <taxon>Ecdysozoa</taxon>
        <taxon>Nematoda</taxon>
        <taxon>Chromadorea</taxon>
        <taxon>Rhabditida</taxon>
        <taxon>Rhabditina</taxon>
        <taxon>Diplogasteromorpha</taxon>
        <taxon>Diplogasteroidea</taxon>
        <taxon>Neodiplogasteridae</taxon>
        <taxon>Pristionchus</taxon>
    </lineage>
</organism>
<dbReference type="EnsemblMetazoa" id="PPA42012.1">
    <property type="protein sequence ID" value="PPA42012.1"/>
    <property type="gene ID" value="WBGene00280381"/>
</dbReference>
<accession>A0A2A6C0W8</accession>
<sequence>MSILQTMSSSCLLIIAAVIAAANAQCGPPDDARCTSWVQGGFCTSNFYTLDYRKATCGSVCNLCPTTPAAACAGTTENANCGNWKTNGYCANPGYTDAQKRNTCCRACFTPATACGAIYDNAGAITVNTGSTALSGMMPMPVPTISKIFVKSGCTMKLYNMMLTPANGSPFRGGDNFTPLVGDATTAIAYDCGLCNTDGTQTAAGGGSIVPPCTDANPSCATWQTQTPPFCANPSYSEAMKKQYCCKTCSTPVPPTTACAAIYDATTPLINSAPTTDPLGVAISTLDPVNKVVVKTGCTLILSSNPQGGSITPTGGSPIVGDGNFKTITIASPDIAMAFTCTC</sequence>
<protein>
    <submittedName>
        <fullName evidence="1">ShK domain-containing protein</fullName>
    </submittedName>
</protein>
<evidence type="ECO:0000313" key="1">
    <source>
        <dbReference type="EnsemblMetazoa" id="PPA42012.1"/>
    </source>
</evidence>
<dbReference type="Pfam" id="PF01549">
    <property type="entry name" value="ShK"/>
    <property type="match status" value="2"/>
</dbReference>